<evidence type="ECO:0000256" key="9">
    <source>
        <dbReference type="HAMAP-Rule" id="MF_01855"/>
    </source>
</evidence>
<evidence type="ECO:0000256" key="7">
    <source>
        <dbReference type="ARBA" id="ARBA00023277"/>
    </source>
</evidence>
<feature type="binding site" evidence="9">
    <location>
        <position position="124"/>
    </location>
    <ligand>
        <name>Mg(2+)</name>
        <dbReference type="ChEBI" id="CHEBI:18420"/>
        <label>2</label>
    </ligand>
</feature>
<evidence type="ECO:0000256" key="6">
    <source>
        <dbReference type="ARBA" id="ARBA00022842"/>
    </source>
</evidence>
<keyword evidence="14" id="KW-1185">Reference proteome</keyword>
<name>A0A426V7C2_9BURK</name>
<dbReference type="CDD" id="cd00354">
    <property type="entry name" value="FBPase"/>
    <property type="match status" value="1"/>
</dbReference>
<feature type="binding site" evidence="9">
    <location>
        <position position="121"/>
    </location>
    <ligand>
        <name>Mg(2+)</name>
        <dbReference type="ChEBI" id="CHEBI:18420"/>
        <label>2</label>
    </ligand>
</feature>
<dbReference type="Pfam" id="PF00316">
    <property type="entry name" value="FBPase"/>
    <property type="match status" value="1"/>
</dbReference>
<feature type="domain" description="Fructose-1-6-bisphosphatase class 1 C-terminal" evidence="12">
    <location>
        <begin position="213"/>
        <end position="344"/>
    </location>
</feature>
<organism evidence="13 14">
    <name type="scientific">Aquabacterium soli</name>
    <dbReference type="NCBI Taxonomy" id="2493092"/>
    <lineage>
        <taxon>Bacteria</taxon>
        <taxon>Pseudomonadati</taxon>
        <taxon>Pseudomonadota</taxon>
        <taxon>Betaproteobacteria</taxon>
        <taxon>Burkholderiales</taxon>
        <taxon>Aquabacterium</taxon>
    </lineage>
</organism>
<evidence type="ECO:0000259" key="12">
    <source>
        <dbReference type="Pfam" id="PF18913"/>
    </source>
</evidence>
<dbReference type="NCBIfam" id="NF006779">
    <property type="entry name" value="PRK09293.1-3"/>
    <property type="match status" value="1"/>
</dbReference>
<dbReference type="Gene3D" id="3.40.190.80">
    <property type="match status" value="1"/>
</dbReference>
<dbReference type="GO" id="GO:0006094">
    <property type="term" value="P:gluconeogenesis"/>
    <property type="evidence" value="ECO:0007669"/>
    <property type="project" value="UniProtKB-UniRule"/>
</dbReference>
<dbReference type="NCBIfam" id="NF006780">
    <property type="entry name" value="PRK09293.1-4"/>
    <property type="match status" value="1"/>
</dbReference>
<sequence length="368" mass="40188">MTPLPSQPSRTLLDEALQHHLGDMPAEVAQALRDTLGAIAQACARIGDVAAQGVLADAMGVAGAINCQGEVQQRLDVIADGLMAASLAQCRHVAGWASEEHEQVHVSQAHGLQGSQLVVFDPLDGSSNIDANISIGTIFSVLPHRYRGMAPCESSFLQPGHQQLAAGYVLYGPATLMVLTCRRGVLVFALDRRGEGQGSAPRWVLTRDQVQISAHTCEFAINASNQRFWEKPIQRYVAECVAGDSGPRMKDFNMRWVASMVAEVHRIMTRGGVFLYPRDTREPRKPGRLRLMYEAAPMALLVEQAGGRAVNGTSELLDLVPDTLHQRVPVILGSRDEVDRIVGYHADPSENVSWQLFRTRSLFVQPQA</sequence>
<evidence type="ECO:0000256" key="3">
    <source>
        <dbReference type="ARBA" id="ARBA00022490"/>
    </source>
</evidence>
<keyword evidence="3 9" id="KW-0963">Cytoplasm</keyword>
<dbReference type="Pfam" id="PF18913">
    <property type="entry name" value="FBPase_C"/>
    <property type="match status" value="1"/>
</dbReference>
<dbReference type="GO" id="GO:0005986">
    <property type="term" value="P:sucrose biosynthetic process"/>
    <property type="evidence" value="ECO:0007669"/>
    <property type="project" value="TreeGrafter"/>
</dbReference>
<comment type="subunit">
    <text evidence="9">Homotetramer.</text>
</comment>
<dbReference type="EMBL" id="RSED01000019">
    <property type="protein sequence ID" value="RRS02754.1"/>
    <property type="molecule type" value="Genomic_DNA"/>
</dbReference>
<gene>
    <name evidence="9" type="primary">fbp</name>
    <name evidence="13" type="ORF">EIP75_19165</name>
</gene>
<feature type="binding site" evidence="9">
    <location>
        <position position="99"/>
    </location>
    <ligand>
        <name>Mg(2+)</name>
        <dbReference type="ChEBI" id="CHEBI:18420"/>
        <label>1</label>
    </ligand>
</feature>
<reference evidence="13 14" key="1">
    <citation type="submission" date="2018-12" db="EMBL/GenBank/DDBJ databases">
        <title>The whole draft genome of Aquabacterium sp. SJQ9.</title>
        <authorList>
            <person name="Sun L."/>
            <person name="Gao X."/>
            <person name="Chen W."/>
            <person name="Huang K."/>
        </authorList>
    </citation>
    <scope>NUCLEOTIDE SEQUENCE [LARGE SCALE GENOMIC DNA]</scope>
    <source>
        <strain evidence="13 14">SJQ9</strain>
    </source>
</reference>
<keyword evidence="7 9" id="KW-0119">Carbohydrate metabolism</keyword>
<evidence type="ECO:0000256" key="8">
    <source>
        <dbReference type="ARBA" id="ARBA00024331"/>
    </source>
</evidence>
<feature type="domain" description="Fructose-1-6-bisphosphatase class I N-terminal" evidence="11">
    <location>
        <begin position="27"/>
        <end position="192"/>
    </location>
</feature>
<dbReference type="PANTHER" id="PTHR11556:SF35">
    <property type="entry name" value="SEDOHEPTULOSE-1,7-BISPHOSPHATASE, CHLOROPLASTIC"/>
    <property type="match status" value="1"/>
</dbReference>
<dbReference type="Gene3D" id="3.30.540.10">
    <property type="entry name" value="Fructose-1,6-Bisphosphatase, subunit A, domain 1"/>
    <property type="match status" value="1"/>
</dbReference>
<evidence type="ECO:0000256" key="2">
    <source>
        <dbReference type="ARBA" id="ARBA00010941"/>
    </source>
</evidence>
<dbReference type="InterPro" id="IPR028343">
    <property type="entry name" value="FBPtase"/>
</dbReference>
<evidence type="ECO:0000259" key="11">
    <source>
        <dbReference type="Pfam" id="PF00316"/>
    </source>
</evidence>
<evidence type="ECO:0000256" key="10">
    <source>
        <dbReference type="RuleBase" id="RU000508"/>
    </source>
</evidence>
<dbReference type="PIRSF" id="PIRSF000904">
    <property type="entry name" value="FBPtase_SBPase"/>
    <property type="match status" value="1"/>
</dbReference>
<dbReference type="GO" id="GO:0005829">
    <property type="term" value="C:cytosol"/>
    <property type="evidence" value="ECO:0007669"/>
    <property type="project" value="TreeGrafter"/>
</dbReference>
<dbReference type="GO" id="GO:0006002">
    <property type="term" value="P:fructose 6-phosphate metabolic process"/>
    <property type="evidence" value="ECO:0007669"/>
    <property type="project" value="TreeGrafter"/>
</dbReference>
<comment type="pathway">
    <text evidence="8">Carbohydrate biosynthesis.</text>
</comment>
<dbReference type="HAMAP" id="MF_01855">
    <property type="entry name" value="FBPase_class1"/>
    <property type="match status" value="1"/>
</dbReference>
<protein>
    <recommendedName>
        <fullName evidence="9">Fructose-1,6-bisphosphatase class 1</fullName>
        <shortName evidence="9">FBPase class 1</shortName>
        <ecNumber evidence="9">3.1.3.11</ecNumber>
    </recommendedName>
    <alternativeName>
        <fullName evidence="9">D-fructose-1,6-bisphosphate 1-phosphohydrolase class 1</fullName>
    </alternativeName>
</protein>
<dbReference type="InterPro" id="IPR000146">
    <property type="entry name" value="FBPase_class-1"/>
</dbReference>
<dbReference type="PRINTS" id="PR00115">
    <property type="entry name" value="F16BPHPHTASE"/>
</dbReference>
<comment type="similarity">
    <text evidence="2 9 10">Belongs to the FBPase class 1 family.</text>
</comment>
<dbReference type="Proteomes" id="UP000269265">
    <property type="component" value="Unassembled WGS sequence"/>
</dbReference>
<dbReference type="InterPro" id="IPR033391">
    <property type="entry name" value="FBPase_N"/>
</dbReference>
<comment type="caution">
    <text evidence="9">Lacks conserved residue(s) required for the propagation of feature annotation.</text>
</comment>
<dbReference type="FunFam" id="3.40.190.80:FF:000011">
    <property type="entry name" value="Fructose-1,6-bisphosphatase class 1"/>
    <property type="match status" value="1"/>
</dbReference>
<dbReference type="RefSeq" id="WP_125244948.1">
    <property type="nucleotide sequence ID" value="NZ_RSED01000019.1"/>
</dbReference>
<dbReference type="PANTHER" id="PTHR11556">
    <property type="entry name" value="FRUCTOSE-1,6-BISPHOSPHATASE-RELATED"/>
    <property type="match status" value="1"/>
</dbReference>
<evidence type="ECO:0000313" key="14">
    <source>
        <dbReference type="Proteomes" id="UP000269265"/>
    </source>
</evidence>
<feature type="binding site" evidence="9">
    <location>
        <position position="222"/>
    </location>
    <ligand>
        <name>substrate</name>
    </ligand>
</feature>
<comment type="cofactor">
    <cofactor evidence="9">
        <name>Mg(2+)</name>
        <dbReference type="ChEBI" id="CHEBI:18420"/>
    </cofactor>
    <text evidence="9">Binds 2 magnesium ions per subunit.</text>
</comment>
<dbReference type="InterPro" id="IPR044015">
    <property type="entry name" value="FBPase_C_dom"/>
</dbReference>
<accession>A0A426V7C2</accession>
<keyword evidence="4 9" id="KW-0479">Metal-binding</keyword>
<feature type="binding site" evidence="9">
    <location>
        <begin position="124"/>
        <end position="127"/>
    </location>
    <ligand>
        <name>substrate</name>
    </ligand>
</feature>
<dbReference type="EC" id="3.1.3.11" evidence="9"/>
<dbReference type="SUPFAM" id="SSF56655">
    <property type="entry name" value="Carbohydrate phosphatase"/>
    <property type="match status" value="1"/>
</dbReference>
<comment type="subcellular location">
    <subcellularLocation>
        <location evidence="9">Cytoplasm</location>
    </subcellularLocation>
</comment>
<feature type="binding site" evidence="9">
    <location>
        <position position="294"/>
    </location>
    <ligand>
        <name>Mg(2+)</name>
        <dbReference type="ChEBI" id="CHEBI:18420"/>
        <label>2</label>
    </ligand>
</feature>
<proteinExistence type="inferred from homology"/>
<feature type="binding site" evidence="9">
    <location>
        <position position="123"/>
    </location>
    <ligand>
        <name>Mg(2+)</name>
        <dbReference type="ChEBI" id="CHEBI:18420"/>
        <label>1</label>
    </ligand>
</feature>
<evidence type="ECO:0000313" key="13">
    <source>
        <dbReference type="EMBL" id="RRS02754.1"/>
    </source>
</evidence>
<keyword evidence="6 9" id="KW-0460">Magnesium</keyword>
<dbReference type="OrthoDB" id="9806756at2"/>
<dbReference type="GO" id="GO:0006000">
    <property type="term" value="P:fructose metabolic process"/>
    <property type="evidence" value="ECO:0007669"/>
    <property type="project" value="TreeGrafter"/>
</dbReference>
<dbReference type="GO" id="GO:0000287">
    <property type="term" value="F:magnesium ion binding"/>
    <property type="evidence" value="ECO:0007669"/>
    <property type="project" value="UniProtKB-UniRule"/>
</dbReference>
<dbReference type="GO" id="GO:0030388">
    <property type="term" value="P:fructose 1,6-bisphosphate metabolic process"/>
    <property type="evidence" value="ECO:0007669"/>
    <property type="project" value="TreeGrafter"/>
</dbReference>
<dbReference type="AlphaFoldDB" id="A0A426V7C2"/>
<keyword evidence="5 9" id="KW-0378">Hydrolase</keyword>
<comment type="caution">
    <text evidence="13">The sequence shown here is derived from an EMBL/GenBank/DDBJ whole genome shotgun (WGS) entry which is preliminary data.</text>
</comment>
<evidence type="ECO:0000256" key="5">
    <source>
        <dbReference type="ARBA" id="ARBA00022801"/>
    </source>
</evidence>
<evidence type="ECO:0000256" key="1">
    <source>
        <dbReference type="ARBA" id="ARBA00001273"/>
    </source>
</evidence>
<evidence type="ECO:0000256" key="4">
    <source>
        <dbReference type="ARBA" id="ARBA00022723"/>
    </source>
</evidence>
<dbReference type="PIRSF" id="PIRSF500210">
    <property type="entry name" value="FBPtase"/>
    <property type="match status" value="1"/>
</dbReference>
<feature type="binding site" evidence="9">
    <location>
        <position position="121"/>
    </location>
    <ligand>
        <name>Mg(2+)</name>
        <dbReference type="ChEBI" id="CHEBI:18420"/>
        <label>1</label>
    </ligand>
</feature>
<dbReference type="GO" id="GO:0042132">
    <property type="term" value="F:fructose 1,6-bisphosphate 1-phosphatase activity"/>
    <property type="evidence" value="ECO:0007669"/>
    <property type="project" value="UniProtKB-UniRule"/>
</dbReference>
<comment type="catalytic activity">
    <reaction evidence="1 9">
        <text>beta-D-fructose 1,6-bisphosphate + H2O = beta-D-fructose 6-phosphate + phosphate</text>
        <dbReference type="Rhea" id="RHEA:11064"/>
        <dbReference type="ChEBI" id="CHEBI:15377"/>
        <dbReference type="ChEBI" id="CHEBI:32966"/>
        <dbReference type="ChEBI" id="CHEBI:43474"/>
        <dbReference type="ChEBI" id="CHEBI:57634"/>
        <dbReference type="EC" id="3.1.3.11"/>
    </reaction>
</comment>